<comment type="caution">
    <text evidence="3">The sequence shown here is derived from an EMBL/GenBank/DDBJ whole genome shotgun (WGS) entry which is preliminary data.</text>
</comment>
<dbReference type="SMART" id="SM00382">
    <property type="entry name" value="AAA"/>
    <property type="match status" value="1"/>
</dbReference>
<feature type="region of interest" description="Disordered" evidence="1">
    <location>
        <begin position="1"/>
        <end position="30"/>
    </location>
</feature>
<evidence type="ECO:0000256" key="1">
    <source>
        <dbReference type="SAM" id="MobiDB-lite"/>
    </source>
</evidence>
<dbReference type="InterPro" id="IPR003593">
    <property type="entry name" value="AAA+_ATPase"/>
</dbReference>
<feature type="compositionally biased region" description="Polar residues" evidence="1">
    <location>
        <begin position="1"/>
        <end position="10"/>
    </location>
</feature>
<evidence type="ECO:0000313" key="3">
    <source>
        <dbReference type="EMBL" id="MCS0584424.1"/>
    </source>
</evidence>
<dbReference type="Proteomes" id="UP001204151">
    <property type="component" value="Unassembled WGS sequence"/>
</dbReference>
<keyword evidence="3" id="KW-0547">Nucleotide-binding</keyword>
<dbReference type="Gene3D" id="3.40.50.300">
    <property type="entry name" value="P-loop containing nucleotide triphosphate hydrolases"/>
    <property type="match status" value="1"/>
</dbReference>
<name>A0ABT1ZWZ9_9BURK</name>
<sequence>MFETLSTGNTASAPRAAQPAAPAGGPDIAPVLPRQAKTVRDTGLEPRFVTDLVLKAIQAGGKAPLTLLAGKLRLSISVLREVLNPLIAEQQVEVAWCGESDIDMQYQLTAHGQRGAADALARCRYVGPAPVTLASYRAVVERQALRHADAERITSAQLAGVLGEDGLAPAARDVLGAALYARRSLLLYGPSGGGKTTLARKLGRLLPGSIAVPYALMAGRHVIRLYDPALHVAPPPSARQQEERRSCDARWTVCQRPLVHVGAELGRDMLDLRHDTEQGVCHAPPHLQANNGMLVLDDVGRQRIGAAELLNRFIGPLDAGCDQLTLQGGQAEPVPFDAAVVFATNLPPSAIFDDAALRRIGYKADIGAWTPAGYRALLRRQCRMRRIDVDDAAIDHLVERLHPQSGRALLACYPGELLDRVADFAGFAGTEPRLTIAAAEQAWRSMFIAAATEGEP</sequence>
<protein>
    <submittedName>
        <fullName evidence="3">ATP-binding protein</fullName>
    </submittedName>
</protein>
<gene>
    <name evidence="3" type="ORF">NX784_22795</name>
</gene>
<keyword evidence="3" id="KW-0067">ATP-binding</keyword>
<organism evidence="3 4">
    <name type="scientific">Massilia pinisoli</name>
    <dbReference type="NCBI Taxonomy" id="1772194"/>
    <lineage>
        <taxon>Bacteria</taxon>
        <taxon>Pseudomonadati</taxon>
        <taxon>Pseudomonadota</taxon>
        <taxon>Betaproteobacteria</taxon>
        <taxon>Burkholderiales</taxon>
        <taxon>Oxalobacteraceae</taxon>
        <taxon>Telluria group</taxon>
        <taxon>Massilia</taxon>
    </lineage>
</organism>
<proteinExistence type="predicted"/>
<dbReference type="InterPro" id="IPR027417">
    <property type="entry name" value="P-loop_NTPase"/>
</dbReference>
<keyword evidence="4" id="KW-1185">Reference proteome</keyword>
<dbReference type="RefSeq" id="WP_258818977.1">
    <property type="nucleotide sequence ID" value="NZ_JANUGW010000021.1"/>
</dbReference>
<dbReference type="SUPFAM" id="SSF52540">
    <property type="entry name" value="P-loop containing nucleoside triphosphate hydrolases"/>
    <property type="match status" value="1"/>
</dbReference>
<evidence type="ECO:0000313" key="4">
    <source>
        <dbReference type="Proteomes" id="UP001204151"/>
    </source>
</evidence>
<accession>A0ABT1ZWZ9</accession>
<dbReference type="CDD" id="cd00009">
    <property type="entry name" value="AAA"/>
    <property type="match status" value="1"/>
</dbReference>
<reference evidence="3 4" key="1">
    <citation type="submission" date="2022-08" db="EMBL/GenBank/DDBJ databases">
        <title>Reclassification of Massilia species as members of the genera Telluria, Duganella, Pseudoduganella, Mokoshia gen. nov. and Zemynaea gen. nov. using orthogonal and non-orthogonal genome-based approaches.</title>
        <authorList>
            <person name="Bowman J.P."/>
        </authorList>
    </citation>
    <scope>NUCLEOTIDE SEQUENCE [LARGE SCALE GENOMIC DNA]</scope>
    <source>
        <strain evidence="3 4">JCM 31316</strain>
    </source>
</reference>
<dbReference type="GO" id="GO:0005524">
    <property type="term" value="F:ATP binding"/>
    <property type="evidence" value="ECO:0007669"/>
    <property type="project" value="UniProtKB-KW"/>
</dbReference>
<evidence type="ECO:0000259" key="2">
    <source>
        <dbReference type="SMART" id="SM00382"/>
    </source>
</evidence>
<dbReference type="EMBL" id="JANUGW010000021">
    <property type="protein sequence ID" value="MCS0584424.1"/>
    <property type="molecule type" value="Genomic_DNA"/>
</dbReference>
<feature type="compositionally biased region" description="Low complexity" evidence="1">
    <location>
        <begin position="11"/>
        <end position="30"/>
    </location>
</feature>
<feature type="domain" description="AAA+ ATPase" evidence="2">
    <location>
        <begin position="181"/>
        <end position="367"/>
    </location>
</feature>